<evidence type="ECO:0000313" key="3">
    <source>
        <dbReference type="EMBL" id="RCK04843.1"/>
    </source>
</evidence>
<evidence type="ECO:0008006" key="5">
    <source>
        <dbReference type="Google" id="ProtNLM"/>
    </source>
</evidence>
<keyword evidence="2" id="KW-0472">Membrane</keyword>
<organism evidence="3 4">
    <name type="scientific">Thalassospira xianhensis MCCC 1A02616</name>
    <dbReference type="NCBI Taxonomy" id="1177929"/>
    <lineage>
        <taxon>Bacteria</taxon>
        <taxon>Pseudomonadati</taxon>
        <taxon>Pseudomonadota</taxon>
        <taxon>Alphaproteobacteria</taxon>
        <taxon>Rhodospirillales</taxon>
        <taxon>Thalassospiraceae</taxon>
        <taxon>Thalassospira</taxon>
    </lineage>
</organism>
<feature type="compositionally biased region" description="Polar residues" evidence="1">
    <location>
        <begin position="161"/>
        <end position="172"/>
    </location>
</feature>
<dbReference type="RefSeq" id="WP_114122862.1">
    <property type="nucleotide sequence ID" value="NZ_JPWA01000023.1"/>
</dbReference>
<sequence length="172" mass="17615">MIDQIVEAITEIAKAAAVKLAVFAVIGVTILIGIGFLLAAVFIYLAAQFGTLGAALGLGTVLVALGLVALAIVLQRDPSDGIARQDKADADPARSEDALLFDMLIHAARAGYATGQGDKPQMQDGLERLVADLSALGVFDRPVGATTSPAEQPGTPDEPRNGSTTSDSKMAG</sequence>
<protein>
    <recommendedName>
        <fullName evidence="5">Phage holin family protein</fullName>
    </recommendedName>
</protein>
<accession>A0A367UAV0</accession>
<dbReference type="Proteomes" id="UP000252419">
    <property type="component" value="Unassembled WGS sequence"/>
</dbReference>
<name>A0A367UAV0_9PROT</name>
<evidence type="ECO:0000256" key="1">
    <source>
        <dbReference type="SAM" id="MobiDB-lite"/>
    </source>
</evidence>
<feature type="region of interest" description="Disordered" evidence="1">
    <location>
        <begin position="141"/>
        <end position="172"/>
    </location>
</feature>
<feature type="transmembrane region" description="Helical" evidence="2">
    <location>
        <begin position="20"/>
        <end position="46"/>
    </location>
</feature>
<evidence type="ECO:0000256" key="2">
    <source>
        <dbReference type="SAM" id="Phobius"/>
    </source>
</evidence>
<keyword evidence="2" id="KW-1133">Transmembrane helix</keyword>
<keyword evidence="2" id="KW-0812">Transmembrane</keyword>
<reference evidence="3 4" key="1">
    <citation type="submission" date="2014-07" db="EMBL/GenBank/DDBJ databases">
        <title>Draft genome sequence of Thalassospira xianhensis P-4 (MCCC 1A02616).</title>
        <authorList>
            <person name="Lai Q."/>
            <person name="Shao Z."/>
        </authorList>
    </citation>
    <scope>NUCLEOTIDE SEQUENCE [LARGE SCALE GENOMIC DNA]</scope>
    <source>
        <strain evidence="3 4">MCCC 1A02616</strain>
    </source>
</reference>
<dbReference type="AlphaFoldDB" id="A0A367UAV0"/>
<evidence type="ECO:0000313" key="4">
    <source>
        <dbReference type="Proteomes" id="UP000252419"/>
    </source>
</evidence>
<comment type="caution">
    <text evidence="3">The sequence shown here is derived from an EMBL/GenBank/DDBJ whole genome shotgun (WGS) entry which is preliminary data.</text>
</comment>
<keyword evidence="4" id="KW-1185">Reference proteome</keyword>
<feature type="transmembrane region" description="Helical" evidence="2">
    <location>
        <begin position="52"/>
        <end position="74"/>
    </location>
</feature>
<gene>
    <name evidence="3" type="ORF">TH5_17375</name>
</gene>
<proteinExistence type="predicted"/>
<dbReference type="EMBL" id="JPWA01000023">
    <property type="protein sequence ID" value="RCK04843.1"/>
    <property type="molecule type" value="Genomic_DNA"/>
</dbReference>